<dbReference type="EMBL" id="MN739390">
    <property type="protein sequence ID" value="QHT02143.1"/>
    <property type="molecule type" value="Genomic_DNA"/>
</dbReference>
<dbReference type="Pfam" id="PF08793">
    <property type="entry name" value="2C_adapt"/>
    <property type="match status" value="1"/>
</dbReference>
<feature type="compositionally biased region" description="Basic and acidic residues" evidence="1">
    <location>
        <begin position="537"/>
        <end position="547"/>
    </location>
</feature>
<sequence length="780" mass="91960">MLKMLKTALTKKEKPIMTSEKYRRFNSLIESEQLETLEGLSQRNKERIGEWLDTVEIKEDFDGEQYVVSPFAGLPLYTRKDISYATLYKWCASKFEKAKLARLPAPVDISIYYCNRWKKNPTINPYTNEEVSISLDPKGKYVGVYKRVLDDLSIDIMKKKTRKVLTVEECRLIKDALPNDHARVFTDRGRDSIYQIYYDYLFIVYFVKSKTIPFDPAFKDDLNIYLDVAVYDTSQFVYNEGETYIDFHYTTEYLYIHKFFKNYLLNMGEEYDNLSIQTLQLGLCIEIDDLIQFMREPPHINAKITTAAIDRINYNINVLNYCKSLFVKIPFHYVEEYLGNPQNKNNYVFVKEFLLSVLKEHEQAQEEDIKDIYGEFIYYIDEEEAASSDIFDTLIRFYNTLIKLYRDNNKATIHKNYIKDPYNTNKGVEPQIPRRAQLPIDLQRYKMTTAVPSAPKNPETERLLKEYDDKWEAQLKEYERKKDIYDRIYEGKVSPPKNPLRRNKQHKSASPPKVSFIKYGKIGEARTASSLKKYRSGSKDGRDRDGSSDYYVNDSDPYTQEPFADMHPNKRKNATDIIYKSGRKEYHYRFDTVNMYNYILKCIEICEKPINFFNRVELTDANINEVCNKIKHFTKKPTYNSADDIRPLLDEDCSKYNNRLVLIWDEIKEDKDKEREIIGVLEVYLYMDFGGIYLKICPQKVLTLPIFNSSVAKTNPNHPSTLLKVIEEKISAGELISSRFFPYRKTKPILNLPEFSFDLNDTAEKTLDGLKRYRQKLELM</sequence>
<name>A0A6C0CCZ2_9ZZZZ</name>
<evidence type="ECO:0000256" key="1">
    <source>
        <dbReference type="SAM" id="MobiDB-lite"/>
    </source>
</evidence>
<accession>A0A6C0CCZ2</accession>
<organism evidence="3">
    <name type="scientific">viral metagenome</name>
    <dbReference type="NCBI Taxonomy" id="1070528"/>
    <lineage>
        <taxon>unclassified sequences</taxon>
        <taxon>metagenomes</taxon>
        <taxon>organismal metagenomes</taxon>
    </lineage>
</organism>
<feature type="region of interest" description="Disordered" evidence="1">
    <location>
        <begin position="490"/>
        <end position="513"/>
    </location>
</feature>
<reference evidence="3" key="1">
    <citation type="journal article" date="2020" name="Nature">
        <title>Giant virus diversity and host interactions through global metagenomics.</title>
        <authorList>
            <person name="Schulz F."/>
            <person name="Roux S."/>
            <person name="Paez-Espino D."/>
            <person name="Jungbluth S."/>
            <person name="Walsh D.A."/>
            <person name="Denef V.J."/>
            <person name="McMahon K.D."/>
            <person name="Konstantinidis K.T."/>
            <person name="Eloe-Fadrosh E.A."/>
            <person name="Kyrpides N.C."/>
            <person name="Woyke T."/>
        </authorList>
    </citation>
    <scope>NUCLEOTIDE SEQUENCE</scope>
    <source>
        <strain evidence="3">GVMAG-M-3300020565-3</strain>
    </source>
</reference>
<feature type="domain" description="2-cysteine adaptor" evidence="2">
    <location>
        <begin position="113"/>
        <end position="130"/>
    </location>
</feature>
<evidence type="ECO:0000259" key="2">
    <source>
        <dbReference type="Pfam" id="PF08793"/>
    </source>
</evidence>
<dbReference type="AlphaFoldDB" id="A0A6C0CCZ2"/>
<dbReference type="InterPro" id="IPR014901">
    <property type="entry name" value="2-cysteine_adaptor"/>
</dbReference>
<feature type="region of interest" description="Disordered" evidence="1">
    <location>
        <begin position="531"/>
        <end position="568"/>
    </location>
</feature>
<proteinExistence type="predicted"/>
<evidence type="ECO:0000313" key="3">
    <source>
        <dbReference type="EMBL" id="QHT02143.1"/>
    </source>
</evidence>
<protein>
    <recommendedName>
        <fullName evidence="2">2-cysteine adaptor domain-containing protein</fullName>
    </recommendedName>
</protein>